<dbReference type="STRING" id="1855912.LuPra_00410"/>
<evidence type="ECO:0000259" key="1">
    <source>
        <dbReference type="Pfam" id="PF02657"/>
    </source>
</evidence>
<protein>
    <submittedName>
        <fullName evidence="2">Fe-S metabolism associated domain protein</fullName>
    </submittedName>
</protein>
<dbReference type="SUPFAM" id="SSF82649">
    <property type="entry name" value="SufE/NifU"/>
    <property type="match status" value="1"/>
</dbReference>
<dbReference type="AlphaFoldDB" id="A0A143PG65"/>
<reference evidence="3" key="2">
    <citation type="submission" date="2016-04" db="EMBL/GenBank/DDBJ databases">
        <title>First Complete Genome Sequence of a Subdivision 6 Acidobacterium.</title>
        <authorList>
            <person name="Huang S."/>
            <person name="Vieira S."/>
            <person name="Bunk B."/>
            <person name="Riedel T."/>
            <person name="Sproeer C."/>
            <person name="Overmann J."/>
        </authorList>
    </citation>
    <scope>NUCLEOTIDE SEQUENCE [LARGE SCALE GENOMIC DNA]</scope>
    <source>
        <strain evidence="3">DSM 100886 HEG_-6_39</strain>
    </source>
</reference>
<dbReference type="Pfam" id="PF02657">
    <property type="entry name" value="SufE"/>
    <property type="match status" value="1"/>
</dbReference>
<dbReference type="Gene3D" id="3.90.1010.10">
    <property type="match status" value="1"/>
</dbReference>
<evidence type="ECO:0000313" key="2">
    <source>
        <dbReference type="EMBL" id="AMY07243.1"/>
    </source>
</evidence>
<sequence length="164" mass="17829">MAKAEGRMPKAVSEIVMTTKEKLEELQETLDMFADPASRADLLIGFADKFQEVPAEVATRPYPKSHQVPQCESEAYVWSTLNPDGTLRLHFAVENPSGISAKALAVILDAIFSGQPAEDVLALDSDIVERVFRQNISMGKGLGLKSMVLAVQALTRDALKRASA</sequence>
<name>A0A143PG65_LUTPR</name>
<organism evidence="2 3">
    <name type="scientific">Luteitalea pratensis</name>
    <dbReference type="NCBI Taxonomy" id="1855912"/>
    <lineage>
        <taxon>Bacteria</taxon>
        <taxon>Pseudomonadati</taxon>
        <taxon>Acidobacteriota</taxon>
        <taxon>Vicinamibacteria</taxon>
        <taxon>Vicinamibacterales</taxon>
        <taxon>Vicinamibacteraceae</taxon>
        <taxon>Luteitalea</taxon>
    </lineage>
</organism>
<dbReference type="EMBL" id="CP015136">
    <property type="protein sequence ID" value="AMY07243.1"/>
    <property type="molecule type" value="Genomic_DNA"/>
</dbReference>
<reference evidence="2 3" key="1">
    <citation type="journal article" date="2016" name="Genome Announc.">
        <title>First Complete Genome Sequence of a Subdivision 6 Acidobacterium Strain.</title>
        <authorList>
            <person name="Huang S."/>
            <person name="Vieira S."/>
            <person name="Bunk B."/>
            <person name="Riedel T."/>
            <person name="Sproer C."/>
            <person name="Overmann J."/>
        </authorList>
    </citation>
    <scope>NUCLEOTIDE SEQUENCE [LARGE SCALE GENOMIC DNA]</scope>
    <source>
        <strain evidence="3">DSM 100886 HEG_-6_39</strain>
    </source>
</reference>
<accession>A0A143PG65</accession>
<feature type="domain" description="Fe-S metabolism associated" evidence="1">
    <location>
        <begin position="28"/>
        <end position="153"/>
    </location>
</feature>
<evidence type="ECO:0000313" key="3">
    <source>
        <dbReference type="Proteomes" id="UP000076079"/>
    </source>
</evidence>
<gene>
    <name evidence="2" type="ORF">LuPra_00410</name>
</gene>
<dbReference type="Proteomes" id="UP000076079">
    <property type="component" value="Chromosome"/>
</dbReference>
<dbReference type="KEGG" id="abac:LuPra_00410"/>
<proteinExistence type="predicted"/>
<keyword evidence="3" id="KW-1185">Reference proteome</keyword>
<dbReference type="InterPro" id="IPR003808">
    <property type="entry name" value="Fe-S_metab-assoc_dom"/>
</dbReference>